<keyword evidence="3" id="KW-1185">Reference proteome</keyword>
<organism evidence="2 3">
    <name type="scientific">Trichodelitschia bisporula</name>
    <dbReference type="NCBI Taxonomy" id="703511"/>
    <lineage>
        <taxon>Eukaryota</taxon>
        <taxon>Fungi</taxon>
        <taxon>Dikarya</taxon>
        <taxon>Ascomycota</taxon>
        <taxon>Pezizomycotina</taxon>
        <taxon>Dothideomycetes</taxon>
        <taxon>Dothideomycetes incertae sedis</taxon>
        <taxon>Phaeotrichales</taxon>
        <taxon>Phaeotrichaceae</taxon>
        <taxon>Trichodelitschia</taxon>
    </lineage>
</organism>
<evidence type="ECO:0000256" key="1">
    <source>
        <dbReference type="SAM" id="MobiDB-lite"/>
    </source>
</evidence>
<dbReference type="EMBL" id="ML996693">
    <property type="protein sequence ID" value="KAF2401118.1"/>
    <property type="molecule type" value="Genomic_DNA"/>
</dbReference>
<dbReference type="AlphaFoldDB" id="A0A6G1HYJ1"/>
<feature type="region of interest" description="Disordered" evidence="1">
    <location>
        <begin position="1"/>
        <end position="29"/>
    </location>
</feature>
<name>A0A6G1HYJ1_9PEZI</name>
<sequence>MHQVGWKGRRGTALRARRERRTLPPPPTGVWMRELGREEGIARGPALELRCGALLALGSGVVWSGVGERVHGVEGRRCCDLPVTRDWGLVRCVEPGRPFGPAELGLPPRLFLRETGHAHARGSGGVQALAQQQMRGEVLNRVRCGRGSVWLCGGGPRSLCWEQSISDAGGDNIGSPVTAYQSCVCGQQIGIWFSGRGAFIVR</sequence>
<proteinExistence type="predicted"/>
<reference evidence="2" key="1">
    <citation type="journal article" date="2020" name="Stud. Mycol.">
        <title>101 Dothideomycetes genomes: a test case for predicting lifestyles and emergence of pathogens.</title>
        <authorList>
            <person name="Haridas S."/>
            <person name="Albert R."/>
            <person name="Binder M."/>
            <person name="Bloem J."/>
            <person name="Labutti K."/>
            <person name="Salamov A."/>
            <person name="Andreopoulos B."/>
            <person name="Baker S."/>
            <person name="Barry K."/>
            <person name="Bills G."/>
            <person name="Bluhm B."/>
            <person name="Cannon C."/>
            <person name="Castanera R."/>
            <person name="Culley D."/>
            <person name="Daum C."/>
            <person name="Ezra D."/>
            <person name="Gonzalez J."/>
            <person name="Henrissat B."/>
            <person name="Kuo A."/>
            <person name="Liang C."/>
            <person name="Lipzen A."/>
            <person name="Lutzoni F."/>
            <person name="Magnuson J."/>
            <person name="Mondo S."/>
            <person name="Nolan M."/>
            <person name="Ohm R."/>
            <person name="Pangilinan J."/>
            <person name="Park H.-J."/>
            <person name="Ramirez L."/>
            <person name="Alfaro M."/>
            <person name="Sun H."/>
            <person name="Tritt A."/>
            <person name="Yoshinaga Y."/>
            <person name="Zwiers L.-H."/>
            <person name="Turgeon B."/>
            <person name="Goodwin S."/>
            <person name="Spatafora J."/>
            <person name="Crous P."/>
            <person name="Grigoriev I."/>
        </authorList>
    </citation>
    <scope>NUCLEOTIDE SEQUENCE</scope>
    <source>
        <strain evidence="2">CBS 262.69</strain>
    </source>
</reference>
<evidence type="ECO:0000313" key="3">
    <source>
        <dbReference type="Proteomes" id="UP000799640"/>
    </source>
</evidence>
<gene>
    <name evidence="2" type="ORF">EJ06DRAFT_378111</name>
</gene>
<protein>
    <submittedName>
        <fullName evidence="2">Uncharacterized protein</fullName>
    </submittedName>
</protein>
<feature type="compositionally biased region" description="Basic residues" evidence="1">
    <location>
        <begin position="7"/>
        <end position="20"/>
    </location>
</feature>
<accession>A0A6G1HYJ1</accession>
<dbReference type="Proteomes" id="UP000799640">
    <property type="component" value="Unassembled WGS sequence"/>
</dbReference>
<evidence type="ECO:0000313" key="2">
    <source>
        <dbReference type="EMBL" id="KAF2401118.1"/>
    </source>
</evidence>